<dbReference type="InterPro" id="IPR027396">
    <property type="entry name" value="DsrEFH-like"/>
</dbReference>
<evidence type="ECO:0000313" key="1">
    <source>
        <dbReference type="EMBL" id="ACS81591.1"/>
    </source>
</evidence>
<dbReference type="RefSeq" id="WP_015853407.1">
    <property type="nucleotide sequence ID" value="NC_012881.1"/>
</dbReference>
<dbReference type="EMBL" id="CP001649">
    <property type="protein sequence ID" value="ACS81591.1"/>
    <property type="molecule type" value="Genomic_DNA"/>
</dbReference>
<dbReference type="KEGG" id="dsa:Desal_3545"/>
<evidence type="ECO:0000313" key="2">
    <source>
        <dbReference type="Proteomes" id="UP000002601"/>
    </source>
</evidence>
<dbReference type="GO" id="GO:0002143">
    <property type="term" value="P:tRNA wobble position uridine thiolation"/>
    <property type="evidence" value="ECO:0007669"/>
    <property type="project" value="InterPro"/>
</dbReference>
<gene>
    <name evidence="1" type="ordered locus">Desal_3545</name>
</gene>
<dbReference type="OrthoDB" id="5458235at2"/>
<dbReference type="eggNOG" id="ENOG50318FG">
    <property type="taxonomic scope" value="Bacteria"/>
</dbReference>
<dbReference type="GO" id="GO:0005737">
    <property type="term" value="C:cytoplasm"/>
    <property type="evidence" value="ECO:0007669"/>
    <property type="project" value="InterPro"/>
</dbReference>
<protein>
    <submittedName>
        <fullName evidence="1">Uncharacterized protein</fullName>
    </submittedName>
</protein>
<keyword evidence="2" id="KW-1185">Reference proteome</keyword>
<dbReference type="SUPFAM" id="SSF75169">
    <property type="entry name" value="DsrEFH-like"/>
    <property type="match status" value="1"/>
</dbReference>
<dbReference type="Proteomes" id="UP000002601">
    <property type="component" value="Chromosome"/>
</dbReference>
<dbReference type="Gene3D" id="3.40.1260.10">
    <property type="entry name" value="DsrEFH-like"/>
    <property type="match status" value="1"/>
</dbReference>
<reference evidence="1 2" key="1">
    <citation type="submission" date="2009-06" db="EMBL/GenBank/DDBJ databases">
        <title>Complete sequence of Desulfovibrio salexigens DSM 2638.</title>
        <authorList>
            <consortium name="US DOE Joint Genome Institute"/>
            <person name="Lucas S."/>
            <person name="Copeland A."/>
            <person name="Lapidus A."/>
            <person name="Glavina del Rio T."/>
            <person name="Tice H."/>
            <person name="Bruce D."/>
            <person name="Goodwin L."/>
            <person name="Pitluck S."/>
            <person name="Munk A.C."/>
            <person name="Brettin T."/>
            <person name="Detter J.C."/>
            <person name="Han C."/>
            <person name="Tapia R."/>
            <person name="Larimer F."/>
            <person name="Land M."/>
            <person name="Hauser L."/>
            <person name="Kyrpides N."/>
            <person name="Anderson I."/>
            <person name="Wall J.D."/>
            <person name="Arkin A.P."/>
            <person name="Dehal P."/>
            <person name="Chivian D."/>
            <person name="Giles B."/>
            <person name="Hazen T.C."/>
        </authorList>
    </citation>
    <scope>NUCLEOTIDE SEQUENCE [LARGE SCALE GENOMIC DNA]</scope>
    <source>
        <strain evidence="2">ATCC 14822 / DSM 2638 / NCIMB 8403 / VKM B-1763</strain>
    </source>
</reference>
<dbReference type="Pfam" id="PF04077">
    <property type="entry name" value="DsrH"/>
    <property type="match status" value="1"/>
</dbReference>
<accession>C6BTB0</accession>
<organism evidence="1 2">
    <name type="scientific">Maridesulfovibrio salexigens (strain ATCC 14822 / DSM 2638 / NCIMB 8403 / VKM B-1763)</name>
    <name type="common">Desulfovibrio salexigens</name>
    <dbReference type="NCBI Taxonomy" id="526222"/>
    <lineage>
        <taxon>Bacteria</taxon>
        <taxon>Pseudomonadati</taxon>
        <taxon>Thermodesulfobacteriota</taxon>
        <taxon>Desulfovibrionia</taxon>
        <taxon>Desulfovibrionales</taxon>
        <taxon>Desulfovibrionaceae</taxon>
        <taxon>Maridesulfovibrio</taxon>
    </lineage>
</organism>
<dbReference type="InterPro" id="IPR007215">
    <property type="entry name" value="Sulphur_relay_TusB/DsrH"/>
</dbReference>
<dbReference type="AlphaFoldDB" id="C6BTB0"/>
<dbReference type="STRING" id="526222.Desal_3545"/>
<sequence>MINSACLVVSKPLGVEISALGIRTAWACHQNGFECKLVFAEEGVWCLTDKPGYHNSMIKDFLGEDGEVVCVREDLEKRGIDEDALVDGVELIDADEVAEICEDFETVNYF</sequence>
<dbReference type="HOGENOM" id="CLU_2166871_0_0_7"/>
<name>C6BTB0_MARSD</name>
<proteinExistence type="predicted"/>